<sequence length="267" mass="30017">MADSPVFNPPGKADIYLPPIFTWRDPFGLPYTLEITKPMVLLVLSVMIIMVFFLATTKNLKLVPSRWQFAAESVYDFGRNNIAREQIGAKEFAPYVPLIVSIFCFVLVNNLYGLVPLVQFPTMTHFGFPVAVALLIVFPLYHFVGIRKFGLRGYLRNQFVIPGVPKPVLWGLLIPTEVILKFFFDPVNLAIRVFAAMFAGHLLLLVFTLGGEFLLLQSNIWLKPVSVLGFGIAIAIFFLEALIQVLQAYIFATLSAHYIGRALAEHH</sequence>
<proteinExistence type="inferred from homology"/>
<dbReference type="InterPro" id="IPR000568">
    <property type="entry name" value="ATP_synth_F0_asu"/>
</dbReference>
<evidence type="ECO:0000256" key="1">
    <source>
        <dbReference type="ARBA" id="ARBA00004141"/>
    </source>
</evidence>
<keyword evidence="11" id="KW-1003">Cell membrane</keyword>
<keyword evidence="3 11" id="KW-0813">Transport</keyword>
<evidence type="ECO:0000256" key="9">
    <source>
        <dbReference type="ARBA" id="ARBA00023136"/>
    </source>
</evidence>
<dbReference type="HAMAP" id="MF_01393">
    <property type="entry name" value="ATP_synth_a_bact"/>
    <property type="match status" value="1"/>
</dbReference>
<dbReference type="EMBL" id="CP016793">
    <property type="protein sequence ID" value="ANZ38457.1"/>
    <property type="molecule type" value="Genomic_DNA"/>
</dbReference>
<dbReference type="GO" id="GO:0045259">
    <property type="term" value="C:proton-transporting ATP synthase complex"/>
    <property type="evidence" value="ECO:0007669"/>
    <property type="project" value="UniProtKB-KW"/>
</dbReference>
<feature type="transmembrane region" description="Helical" evidence="11">
    <location>
        <begin position="126"/>
        <end position="146"/>
    </location>
</feature>
<dbReference type="PRINTS" id="PR00123">
    <property type="entry name" value="ATPASEA"/>
</dbReference>
<dbReference type="PANTHER" id="PTHR11410">
    <property type="entry name" value="ATP SYNTHASE SUBUNIT A"/>
    <property type="match status" value="1"/>
</dbReference>
<dbReference type="CDD" id="cd00310">
    <property type="entry name" value="ATP-synt_Fo_a_6"/>
    <property type="match status" value="1"/>
</dbReference>
<dbReference type="Gene3D" id="1.20.120.220">
    <property type="entry name" value="ATP synthase, F0 complex, subunit A"/>
    <property type="match status" value="1"/>
</dbReference>
<name>A0A1B2HL55_9PSEU</name>
<comment type="subcellular location">
    <subcellularLocation>
        <location evidence="11 12">Cell membrane</location>
        <topology evidence="11 12">Multi-pass membrane protein</topology>
    </subcellularLocation>
    <subcellularLocation>
        <location evidence="1">Membrane</location>
        <topology evidence="1">Multi-pass membrane protein</topology>
    </subcellularLocation>
</comment>
<evidence type="ECO:0000256" key="6">
    <source>
        <dbReference type="ARBA" id="ARBA00022781"/>
    </source>
</evidence>
<dbReference type="GO" id="GO:0005886">
    <property type="term" value="C:plasma membrane"/>
    <property type="evidence" value="ECO:0007669"/>
    <property type="project" value="UniProtKB-SubCell"/>
</dbReference>
<evidence type="ECO:0000256" key="4">
    <source>
        <dbReference type="ARBA" id="ARBA00022547"/>
    </source>
</evidence>
<dbReference type="AlphaFoldDB" id="A0A1B2HL55"/>
<keyword evidence="9 11" id="KW-0472">Membrane</keyword>
<dbReference type="GO" id="GO:0046933">
    <property type="term" value="F:proton-transporting ATP synthase activity, rotational mechanism"/>
    <property type="evidence" value="ECO:0007669"/>
    <property type="project" value="UniProtKB-UniRule"/>
</dbReference>
<evidence type="ECO:0000256" key="10">
    <source>
        <dbReference type="ARBA" id="ARBA00023310"/>
    </source>
</evidence>
<accession>A0A1B2HL55</accession>
<keyword evidence="6 11" id="KW-0375">Hydrogen ion transport</keyword>
<keyword evidence="4 11" id="KW-0138">CF(0)</keyword>
<dbReference type="PANTHER" id="PTHR11410:SF0">
    <property type="entry name" value="ATP SYNTHASE SUBUNIT A"/>
    <property type="match status" value="1"/>
</dbReference>
<evidence type="ECO:0000256" key="8">
    <source>
        <dbReference type="ARBA" id="ARBA00023065"/>
    </source>
</evidence>
<evidence type="ECO:0000256" key="3">
    <source>
        <dbReference type="ARBA" id="ARBA00022448"/>
    </source>
</evidence>
<dbReference type="KEGG" id="led:BBK82_22715"/>
<dbReference type="InterPro" id="IPR035908">
    <property type="entry name" value="F0_ATP_A_sf"/>
</dbReference>
<keyword evidence="10 11" id="KW-0066">ATP synthesis</keyword>
<protein>
    <recommendedName>
        <fullName evidence="11 12">ATP synthase subunit a</fullName>
    </recommendedName>
    <alternativeName>
        <fullName evidence="11">ATP synthase F0 sector subunit a</fullName>
    </alternativeName>
    <alternativeName>
        <fullName evidence="11">F-ATPase subunit 6</fullName>
    </alternativeName>
</protein>
<keyword evidence="8 11" id="KW-0406">Ion transport</keyword>
<dbReference type="STRING" id="1586287.BBK82_22715"/>
<comment type="similarity">
    <text evidence="2 11 12">Belongs to the ATPase A chain family.</text>
</comment>
<reference evidence="13 14" key="1">
    <citation type="submission" date="2016-07" db="EMBL/GenBank/DDBJ databases">
        <title>Complete genome sequence of the Lentzea guizhouensis DHS C013.</title>
        <authorList>
            <person name="Cao C."/>
        </authorList>
    </citation>
    <scope>NUCLEOTIDE SEQUENCE [LARGE SCALE GENOMIC DNA]</scope>
    <source>
        <strain evidence="13 14">DHS C013</strain>
    </source>
</reference>
<feature type="transmembrane region" description="Helical" evidence="11">
    <location>
        <begin position="92"/>
        <end position="114"/>
    </location>
</feature>
<feature type="transmembrane region" description="Helical" evidence="11">
    <location>
        <begin position="167"/>
        <end position="184"/>
    </location>
</feature>
<evidence type="ECO:0000256" key="5">
    <source>
        <dbReference type="ARBA" id="ARBA00022692"/>
    </source>
</evidence>
<evidence type="ECO:0000313" key="14">
    <source>
        <dbReference type="Proteomes" id="UP000093053"/>
    </source>
</evidence>
<keyword evidence="5 11" id="KW-0812">Transmembrane</keyword>
<dbReference type="OrthoDB" id="9809130at2"/>
<evidence type="ECO:0000256" key="2">
    <source>
        <dbReference type="ARBA" id="ARBA00006810"/>
    </source>
</evidence>
<comment type="function">
    <text evidence="11 12">Key component of the proton channel; it plays a direct role in the translocation of protons across the membrane.</text>
</comment>
<dbReference type="InterPro" id="IPR045083">
    <property type="entry name" value="ATP_synth_F0_asu_bact/mt"/>
</dbReference>
<feature type="transmembrane region" description="Helical" evidence="11">
    <location>
        <begin position="39"/>
        <end position="57"/>
    </location>
</feature>
<dbReference type="SUPFAM" id="SSF81336">
    <property type="entry name" value="F1F0 ATP synthase subunit A"/>
    <property type="match status" value="1"/>
</dbReference>
<gene>
    <name evidence="11" type="primary">atpB</name>
    <name evidence="13" type="ORF">BBK82_22715</name>
</gene>
<dbReference type="Proteomes" id="UP000093053">
    <property type="component" value="Chromosome"/>
</dbReference>
<evidence type="ECO:0000256" key="11">
    <source>
        <dbReference type="HAMAP-Rule" id="MF_01393"/>
    </source>
</evidence>
<organism evidence="13 14">
    <name type="scientific">Lentzea guizhouensis</name>
    <dbReference type="NCBI Taxonomy" id="1586287"/>
    <lineage>
        <taxon>Bacteria</taxon>
        <taxon>Bacillati</taxon>
        <taxon>Actinomycetota</taxon>
        <taxon>Actinomycetes</taxon>
        <taxon>Pseudonocardiales</taxon>
        <taxon>Pseudonocardiaceae</taxon>
        <taxon>Lentzea</taxon>
    </lineage>
</organism>
<dbReference type="RefSeq" id="WP_065916805.1">
    <property type="nucleotide sequence ID" value="NZ_CP016793.1"/>
</dbReference>
<keyword evidence="14" id="KW-1185">Reference proteome</keyword>
<dbReference type="Pfam" id="PF00119">
    <property type="entry name" value="ATP-synt_A"/>
    <property type="match status" value="1"/>
</dbReference>
<evidence type="ECO:0000256" key="12">
    <source>
        <dbReference type="RuleBase" id="RU000483"/>
    </source>
</evidence>
<dbReference type="NCBIfam" id="TIGR01131">
    <property type="entry name" value="ATP_synt_6_or_A"/>
    <property type="match status" value="1"/>
</dbReference>
<keyword evidence="7 11" id="KW-1133">Transmembrane helix</keyword>
<feature type="transmembrane region" description="Helical" evidence="11">
    <location>
        <begin position="227"/>
        <end position="252"/>
    </location>
</feature>
<feature type="transmembrane region" description="Helical" evidence="11">
    <location>
        <begin position="190"/>
        <end position="215"/>
    </location>
</feature>
<evidence type="ECO:0000256" key="7">
    <source>
        <dbReference type="ARBA" id="ARBA00022989"/>
    </source>
</evidence>
<evidence type="ECO:0000313" key="13">
    <source>
        <dbReference type="EMBL" id="ANZ38457.1"/>
    </source>
</evidence>